<gene>
    <name evidence="2" type="ORF">NEZAVI_LOCUS5491</name>
</gene>
<reference evidence="2" key="1">
    <citation type="submission" date="2022-01" db="EMBL/GenBank/DDBJ databases">
        <authorList>
            <person name="King R."/>
        </authorList>
    </citation>
    <scope>NUCLEOTIDE SEQUENCE</scope>
</reference>
<dbReference type="EMBL" id="OV725079">
    <property type="protein sequence ID" value="CAH1395169.1"/>
    <property type="molecule type" value="Genomic_DNA"/>
</dbReference>
<feature type="compositionally biased region" description="Basic and acidic residues" evidence="1">
    <location>
        <begin position="1"/>
        <end position="15"/>
    </location>
</feature>
<evidence type="ECO:0000313" key="2">
    <source>
        <dbReference type="EMBL" id="CAH1395169.1"/>
    </source>
</evidence>
<keyword evidence="3" id="KW-1185">Reference proteome</keyword>
<organism evidence="2 3">
    <name type="scientific">Nezara viridula</name>
    <name type="common">Southern green stink bug</name>
    <name type="synonym">Cimex viridulus</name>
    <dbReference type="NCBI Taxonomy" id="85310"/>
    <lineage>
        <taxon>Eukaryota</taxon>
        <taxon>Metazoa</taxon>
        <taxon>Ecdysozoa</taxon>
        <taxon>Arthropoda</taxon>
        <taxon>Hexapoda</taxon>
        <taxon>Insecta</taxon>
        <taxon>Pterygota</taxon>
        <taxon>Neoptera</taxon>
        <taxon>Paraneoptera</taxon>
        <taxon>Hemiptera</taxon>
        <taxon>Heteroptera</taxon>
        <taxon>Panheteroptera</taxon>
        <taxon>Pentatomomorpha</taxon>
        <taxon>Pentatomoidea</taxon>
        <taxon>Pentatomidae</taxon>
        <taxon>Pentatominae</taxon>
        <taxon>Nezara</taxon>
    </lineage>
</organism>
<dbReference type="AlphaFoldDB" id="A0A9P0E726"/>
<sequence>MKRRAKLQDLQRSKDGGANPAQKVTQEEGYYLRAGRGSSGILNDPIRSPNISHPRLFLLILSDIYHCTSLHVLSLPQSDLGNPISQVARATVITDS</sequence>
<dbReference type="Proteomes" id="UP001152798">
    <property type="component" value="Chromosome 3"/>
</dbReference>
<evidence type="ECO:0000256" key="1">
    <source>
        <dbReference type="SAM" id="MobiDB-lite"/>
    </source>
</evidence>
<evidence type="ECO:0000313" key="3">
    <source>
        <dbReference type="Proteomes" id="UP001152798"/>
    </source>
</evidence>
<name>A0A9P0E726_NEZVI</name>
<protein>
    <submittedName>
        <fullName evidence="2">Uncharacterized protein</fullName>
    </submittedName>
</protein>
<proteinExistence type="predicted"/>
<feature type="region of interest" description="Disordered" evidence="1">
    <location>
        <begin position="1"/>
        <end position="27"/>
    </location>
</feature>
<accession>A0A9P0E726</accession>